<dbReference type="AlphaFoldDB" id="A0A2X4XFD5"/>
<evidence type="ECO:0000313" key="4">
    <source>
        <dbReference type="Proteomes" id="UP000249091"/>
    </source>
</evidence>
<dbReference type="KEGG" id="rcr:NCTC10994_03948"/>
<name>A0A2X4XFD5_9NOCA</name>
<evidence type="ECO:0000256" key="1">
    <source>
        <dbReference type="SAM" id="MobiDB-lite"/>
    </source>
</evidence>
<accession>A0A2X4XFD5</accession>
<keyword evidence="2" id="KW-1133">Transmembrane helix</keyword>
<keyword evidence="4" id="KW-1185">Reference proteome</keyword>
<feature type="region of interest" description="Disordered" evidence="1">
    <location>
        <begin position="224"/>
        <end position="243"/>
    </location>
</feature>
<dbReference type="STRING" id="1219011.GCA_001895045_01460"/>
<reference evidence="3 4" key="1">
    <citation type="submission" date="2018-06" db="EMBL/GenBank/DDBJ databases">
        <authorList>
            <consortium name="Pathogen Informatics"/>
            <person name="Doyle S."/>
        </authorList>
    </citation>
    <scope>NUCLEOTIDE SEQUENCE [LARGE SCALE GENOMIC DNA]</scope>
    <source>
        <strain evidence="3 4">NCTC10994</strain>
    </source>
</reference>
<dbReference type="Proteomes" id="UP000249091">
    <property type="component" value="Chromosome 1"/>
</dbReference>
<dbReference type="EMBL" id="LS483468">
    <property type="protein sequence ID" value="SQI38605.1"/>
    <property type="molecule type" value="Genomic_DNA"/>
</dbReference>
<sequence>MLAPERRTRTDLLVAATLVATVLVAASVVWFRSDARGTTSITWGEPVSSLPAAGALPDDLVEVWEAPSDATSVPVALGGTVATAHAGAVVGRDPLTGDERWRYERNRPLCAVAGAWGSVVSVYRDARGCGQVTALEADSGARDVQRTSHADDEIRLFDAGSYVISLGDTRLEMWRSDLVRTVEYGYVDAPVNPRAQPRSGCTLISADAGSSRLAVLEQCPNEPANRLTLLDPSPDDNQKPEQYASSVLPEAAPGAGARIVAVLGERTAVYVPPGDGGAPRIAVYDGSGALLDTHDLARAAGDNPGPATEHEGVLVWWTGVDTVALSPDDFTPEWTVENTLGTGAPMAGTLLLPVDDAVAAVDPASGDIRQRIPVDRGDAQSVDVAVAGDLVLEQRGGQLVALR</sequence>
<proteinExistence type="predicted"/>
<organism evidence="3 4">
    <name type="scientific">Rhodococcus coprophilus</name>
    <dbReference type="NCBI Taxonomy" id="38310"/>
    <lineage>
        <taxon>Bacteria</taxon>
        <taxon>Bacillati</taxon>
        <taxon>Actinomycetota</taxon>
        <taxon>Actinomycetes</taxon>
        <taxon>Mycobacteriales</taxon>
        <taxon>Nocardiaceae</taxon>
        <taxon>Rhodococcus</taxon>
    </lineage>
</organism>
<dbReference type="InterPro" id="IPR015943">
    <property type="entry name" value="WD40/YVTN_repeat-like_dom_sf"/>
</dbReference>
<keyword evidence="2" id="KW-0812">Transmembrane</keyword>
<protein>
    <submittedName>
        <fullName evidence="3">Uncharacterized protein</fullName>
    </submittedName>
</protein>
<feature type="transmembrane region" description="Helical" evidence="2">
    <location>
        <begin position="12"/>
        <end position="31"/>
    </location>
</feature>
<gene>
    <name evidence="3" type="ORF">NCTC10994_03948</name>
</gene>
<dbReference type="RefSeq" id="WP_072699420.1">
    <property type="nucleotide sequence ID" value="NZ_JAFBBL010000001.1"/>
</dbReference>
<evidence type="ECO:0000313" key="3">
    <source>
        <dbReference type="EMBL" id="SQI38605.1"/>
    </source>
</evidence>
<keyword evidence="2" id="KW-0472">Membrane</keyword>
<evidence type="ECO:0000256" key="2">
    <source>
        <dbReference type="SAM" id="Phobius"/>
    </source>
</evidence>
<dbReference type="SUPFAM" id="SSF50998">
    <property type="entry name" value="Quinoprotein alcohol dehydrogenase-like"/>
    <property type="match status" value="1"/>
</dbReference>
<dbReference type="InterPro" id="IPR011047">
    <property type="entry name" value="Quinoprotein_ADH-like_sf"/>
</dbReference>
<dbReference type="Gene3D" id="2.130.10.10">
    <property type="entry name" value="YVTN repeat-like/Quinoprotein amine dehydrogenase"/>
    <property type="match status" value="1"/>
</dbReference>